<dbReference type="EMBL" id="ACPB03004167">
    <property type="status" value="NOT_ANNOTATED_CDS"/>
    <property type="molecule type" value="Genomic_DNA"/>
</dbReference>
<dbReference type="VEuPathDB" id="VectorBase:RPRC015234"/>
<keyword evidence="2" id="KW-1185">Reference proteome</keyword>
<organism evidence="1 2">
    <name type="scientific">Rhodnius prolixus</name>
    <name type="common">Triatomid bug</name>
    <dbReference type="NCBI Taxonomy" id="13249"/>
    <lineage>
        <taxon>Eukaryota</taxon>
        <taxon>Metazoa</taxon>
        <taxon>Ecdysozoa</taxon>
        <taxon>Arthropoda</taxon>
        <taxon>Hexapoda</taxon>
        <taxon>Insecta</taxon>
        <taxon>Pterygota</taxon>
        <taxon>Neoptera</taxon>
        <taxon>Paraneoptera</taxon>
        <taxon>Hemiptera</taxon>
        <taxon>Heteroptera</taxon>
        <taxon>Panheteroptera</taxon>
        <taxon>Cimicomorpha</taxon>
        <taxon>Reduviidae</taxon>
        <taxon>Triatominae</taxon>
        <taxon>Rhodnius</taxon>
    </lineage>
</organism>
<dbReference type="Proteomes" id="UP000015103">
    <property type="component" value="Unassembled WGS sequence"/>
</dbReference>
<dbReference type="EMBL" id="ACPB03004168">
    <property type="status" value="NOT_ANNOTATED_CDS"/>
    <property type="molecule type" value="Genomic_DNA"/>
</dbReference>
<dbReference type="EnsemblMetazoa" id="RPRC015234-RA">
    <property type="protein sequence ID" value="RPRC015234-PA"/>
    <property type="gene ID" value="RPRC015234"/>
</dbReference>
<dbReference type="HOGENOM" id="CLU_319660_0_0_1"/>
<name>T1IG15_RHOPR</name>
<dbReference type="AlphaFoldDB" id="T1IG15"/>
<sequence length="909" mass="102957">MPHHHKEQDDTVLSSVCRAIEKDCGELGNDEKVKELAGIKQKYSNLREEVSRIISQFTLACPATKEDTKAVEEGLNQCMSYLSRVHHSMESILKKYEVESPAQCCEKENPHLHKQIDGNHIVIQLKKGTQSEMDYVSRLLNTVNCLSEEKRKKIFSKIFYLTEAGKEFGAGDDITRHNFSEEIINNNMEYNTEENKIKLPMSKVNLETTSSIHMLDTSAPKPSSIASDCQIIFQATNVQTQHKQEFLQNWYFPEKVMESLLAGYCRSNHPQEVKSEINSQNQKKLDDKDKLKKSFKNKLVSDGKNKIKSPVAQVSGEEQIVHIYDCKGNPLTDCNGVPLKNVKGELLVKFLNGKPDSMLNGKPVFDKNSLPFVKSLDQALYNIKQEPLRLFNQDGIPLTDENGFALKLVNGKYAIHLDKYNRLVSDSSGRPLFDETGRQITSPQTELFCKQQSTAELAITTEYPMLYNDKSFLLTNSSGRPLIDVNGNPVTVDHKTGAIIRDNKDLPPVYDVENNVCQETTMRNRKNNKTTLTLYDCNKYPLTTSNGNILFNVEGKEMVIFDNRGKPVKDYLNRLIYDAAGHPSNSDEFNPYFEATKKHKSESLKIKEQVYDFRGYPLLDFDFSPLTTADGKELVVCNNKGELVHDANGNPIFDSAGIPMSKLNGRWTTPQAEPFRVFDSTGFPLTSEIGEDLYDINSTALLKTDHLGRPILSLTEAVVFDVHGVPSTHVKFNPSQSPLNTGVTRKVYMYNKPMKIYNKYGMPLTDAVGTAMTDANGKDLIEFDKHGIPIKDYKGDKLFDEFKIPLNCQKNQPILSMYGKPIRLYDQKRRPLTDINGIPLNLANGSCMIKFDNAGRPVSDFRNSELFDFNGRNLHDHNVNPELFTEMEHIQLLKKDGQPVLDLPYVFFT</sequence>
<dbReference type="InParanoid" id="T1IG15"/>
<evidence type="ECO:0000313" key="1">
    <source>
        <dbReference type="EnsemblMetazoa" id="RPRC015234-PA"/>
    </source>
</evidence>
<accession>T1IG15</accession>
<dbReference type="eggNOG" id="ENOG502S9JK">
    <property type="taxonomic scope" value="Eukaryota"/>
</dbReference>
<reference evidence="1" key="1">
    <citation type="submission" date="2015-05" db="UniProtKB">
        <authorList>
            <consortium name="EnsemblMetazoa"/>
        </authorList>
    </citation>
    <scope>IDENTIFICATION</scope>
</reference>
<proteinExistence type="predicted"/>
<protein>
    <submittedName>
        <fullName evidence="1">Uncharacterized protein</fullName>
    </submittedName>
</protein>
<evidence type="ECO:0000313" key="2">
    <source>
        <dbReference type="Proteomes" id="UP000015103"/>
    </source>
</evidence>